<dbReference type="OrthoDB" id="9949886at2"/>
<dbReference type="Proteomes" id="UP000188879">
    <property type="component" value="Unassembled WGS sequence"/>
</dbReference>
<sequence length="95" mass="10081">MDLECGVSADRQTAIVCVDRQLGAAELEQLIENLMACRSEMVPRRRAVMFPGARILVGSGVHRQAAGVGRAMVAVHHPGIGWIGATAENCPPTTT</sequence>
<dbReference type="RefSeq" id="WP_076956096.1">
    <property type="nucleotide sequence ID" value="NZ_MLCO01000026.1"/>
</dbReference>
<comment type="caution">
    <text evidence="1">The sequence shown here is derived from an EMBL/GenBank/DDBJ whole genome shotgun (WGS) entry which is preliminary data.</text>
</comment>
<gene>
    <name evidence="1" type="ORF">BKE38_04010</name>
</gene>
<accession>A0A1V2H7A2</accession>
<proteinExistence type="predicted"/>
<evidence type="ECO:0000313" key="2">
    <source>
        <dbReference type="Proteomes" id="UP000188879"/>
    </source>
</evidence>
<protein>
    <submittedName>
        <fullName evidence="1">Uncharacterized protein</fullName>
    </submittedName>
</protein>
<organism evidence="1 2">
    <name type="scientific">Teichococcus deserti</name>
    <dbReference type="NCBI Taxonomy" id="1817963"/>
    <lineage>
        <taxon>Bacteria</taxon>
        <taxon>Pseudomonadati</taxon>
        <taxon>Pseudomonadota</taxon>
        <taxon>Alphaproteobacteria</taxon>
        <taxon>Acetobacterales</taxon>
        <taxon>Roseomonadaceae</taxon>
        <taxon>Roseomonas</taxon>
    </lineage>
</organism>
<keyword evidence="2" id="KW-1185">Reference proteome</keyword>
<dbReference type="EMBL" id="MLCO01000026">
    <property type="protein sequence ID" value="ONG57324.1"/>
    <property type="molecule type" value="Genomic_DNA"/>
</dbReference>
<evidence type="ECO:0000313" key="1">
    <source>
        <dbReference type="EMBL" id="ONG57324.1"/>
    </source>
</evidence>
<dbReference type="AlphaFoldDB" id="A0A1V2H7A2"/>
<name>A0A1V2H7A2_9PROT</name>
<reference evidence="1 2" key="1">
    <citation type="submission" date="2016-10" db="EMBL/GenBank/DDBJ databases">
        <title>Draft Genome sequence of Roseomonas sp. strain M3.</title>
        <authorList>
            <person name="Subhash Y."/>
            <person name="Lee S."/>
        </authorList>
    </citation>
    <scope>NUCLEOTIDE SEQUENCE [LARGE SCALE GENOMIC DNA]</scope>
    <source>
        <strain evidence="1 2">M3</strain>
    </source>
</reference>